<evidence type="ECO:0000313" key="2">
    <source>
        <dbReference type="Proteomes" id="UP000000724"/>
    </source>
</evidence>
<name>B6HW86_PENRW</name>
<dbReference type="Proteomes" id="UP000000724">
    <property type="component" value="Contig Pc00c23"/>
</dbReference>
<gene>
    <name evidence="1" type="ORF">Pc23g00300</name>
    <name evidence="1" type="ORF">PCH_Pc23g00300</name>
</gene>
<sequence>MVFAHSASACMENACIRTNRVHHNTFDSPHDAASCMPEAKNEKTLRLLLLAGLGSHQMSSEDNEDHAFDTSSLRHLKIFERLIGVQELYHVDKSKNDPICRINREKEAEKRGCSPVVQSESARINLGRAVVAHLFMGIPNHQPCHVAFKLIAICTRFKKKKAALGCTRQFVETVNARDEPACDKYCTSVVECGAMPEVQELHNSAKAVGTRAEDAMEHARRPPPWSYPRSGGIRPLATVYFTVDEGCPYNSVKMSVVFVVRGIRLGADIQTQRSCRR</sequence>
<accession>B6HW86</accession>
<dbReference type="HOGENOM" id="CLU_1133909_0_0_1"/>
<keyword evidence="2" id="KW-1185">Reference proteome</keyword>
<dbReference type="AlphaFoldDB" id="B6HW86"/>
<protein>
    <submittedName>
        <fullName evidence="1">Uncharacterized protein</fullName>
    </submittedName>
</protein>
<proteinExistence type="predicted"/>
<dbReference type="EMBL" id="AM920438">
    <property type="protein sequence ID" value="CAP79524.1"/>
    <property type="molecule type" value="Genomic_DNA"/>
</dbReference>
<reference evidence="1 2" key="1">
    <citation type="journal article" date="2008" name="Nat. Biotechnol.">
        <title>Genome sequencing and analysis of the filamentous fungus Penicillium chrysogenum.</title>
        <authorList>
            <person name="van den Berg M.A."/>
            <person name="Albang R."/>
            <person name="Albermann K."/>
            <person name="Badger J.H."/>
            <person name="Daran J.-M."/>
            <person name="Driessen A.J.M."/>
            <person name="Garcia-Estrada C."/>
            <person name="Fedorova N.D."/>
            <person name="Harris D.M."/>
            <person name="Heijne W.H.M."/>
            <person name="Joardar V.S."/>
            <person name="Kiel J.A.K.W."/>
            <person name="Kovalchuk A."/>
            <person name="Martin J.F."/>
            <person name="Nierman W.C."/>
            <person name="Nijland J.G."/>
            <person name="Pronk J.T."/>
            <person name="Roubos J.A."/>
            <person name="van der Klei I.J."/>
            <person name="van Peij N.N.M.E."/>
            <person name="Veenhuis M."/>
            <person name="von Doehren H."/>
            <person name="Wagner C."/>
            <person name="Wortman J.R."/>
            <person name="Bovenberg R.A.L."/>
        </authorList>
    </citation>
    <scope>NUCLEOTIDE SEQUENCE [LARGE SCALE GENOMIC DNA]</scope>
    <source>
        <strain evidence="2">ATCC 28089 / DSM 1075 / NRRL 1951 / Wisconsin 54-1255</strain>
    </source>
</reference>
<dbReference type="VEuPathDB" id="FungiDB:PCH_Pc23g00300"/>
<evidence type="ECO:0000313" key="1">
    <source>
        <dbReference type="EMBL" id="CAP79524.1"/>
    </source>
</evidence>
<organism evidence="1 2">
    <name type="scientific">Penicillium rubens (strain ATCC 28089 / DSM 1075 / NRRL 1951 / Wisconsin 54-1255)</name>
    <name type="common">Penicillium chrysogenum</name>
    <dbReference type="NCBI Taxonomy" id="500485"/>
    <lineage>
        <taxon>Eukaryota</taxon>
        <taxon>Fungi</taxon>
        <taxon>Dikarya</taxon>
        <taxon>Ascomycota</taxon>
        <taxon>Pezizomycotina</taxon>
        <taxon>Eurotiomycetes</taxon>
        <taxon>Eurotiomycetidae</taxon>
        <taxon>Eurotiales</taxon>
        <taxon>Aspergillaceae</taxon>
        <taxon>Penicillium</taxon>
        <taxon>Penicillium chrysogenum species complex</taxon>
    </lineage>
</organism>